<sequence length="100" mass="10288">MGSPSSGTRGDAPGWPISPPEFAGRPLSVNAESLSLAFRPSQSSSAPATTSTREPHRGTHLSVAVAAVSPPEPGARSLNNLHLRSLSLNGEEDEQCQAGT</sequence>
<accession>A0A6G1CGM2</accession>
<dbReference type="EMBL" id="SPHZ02000009">
    <property type="protein sequence ID" value="KAF0899187.1"/>
    <property type="molecule type" value="Genomic_DNA"/>
</dbReference>
<comment type="caution">
    <text evidence="2">The sequence shown here is derived from an EMBL/GenBank/DDBJ whole genome shotgun (WGS) entry which is preliminary data.</text>
</comment>
<feature type="non-terminal residue" evidence="2">
    <location>
        <position position="100"/>
    </location>
</feature>
<evidence type="ECO:0000313" key="3">
    <source>
        <dbReference type="Proteomes" id="UP000479710"/>
    </source>
</evidence>
<feature type="region of interest" description="Disordered" evidence="1">
    <location>
        <begin position="1"/>
        <end position="24"/>
    </location>
</feature>
<reference evidence="2 3" key="1">
    <citation type="submission" date="2019-11" db="EMBL/GenBank/DDBJ databases">
        <title>Whole genome sequence of Oryza granulata.</title>
        <authorList>
            <person name="Li W."/>
        </authorList>
    </citation>
    <scope>NUCLEOTIDE SEQUENCE [LARGE SCALE GENOMIC DNA]</scope>
    <source>
        <strain evidence="3">cv. Menghai</strain>
        <tissue evidence="2">Leaf</tissue>
    </source>
</reference>
<evidence type="ECO:0000256" key="1">
    <source>
        <dbReference type="SAM" id="MobiDB-lite"/>
    </source>
</evidence>
<dbReference type="Proteomes" id="UP000479710">
    <property type="component" value="Unassembled WGS sequence"/>
</dbReference>
<protein>
    <submittedName>
        <fullName evidence="2">Uncharacterized protein</fullName>
    </submittedName>
</protein>
<gene>
    <name evidence="2" type="ORF">E2562_015552</name>
</gene>
<dbReference type="AlphaFoldDB" id="A0A6G1CGM2"/>
<organism evidence="2 3">
    <name type="scientific">Oryza meyeriana var. granulata</name>
    <dbReference type="NCBI Taxonomy" id="110450"/>
    <lineage>
        <taxon>Eukaryota</taxon>
        <taxon>Viridiplantae</taxon>
        <taxon>Streptophyta</taxon>
        <taxon>Embryophyta</taxon>
        <taxon>Tracheophyta</taxon>
        <taxon>Spermatophyta</taxon>
        <taxon>Magnoliopsida</taxon>
        <taxon>Liliopsida</taxon>
        <taxon>Poales</taxon>
        <taxon>Poaceae</taxon>
        <taxon>BOP clade</taxon>
        <taxon>Oryzoideae</taxon>
        <taxon>Oryzeae</taxon>
        <taxon>Oryzinae</taxon>
        <taxon>Oryza</taxon>
        <taxon>Oryza meyeriana</taxon>
    </lineage>
</organism>
<evidence type="ECO:0000313" key="2">
    <source>
        <dbReference type="EMBL" id="KAF0899187.1"/>
    </source>
</evidence>
<name>A0A6G1CGM2_9ORYZ</name>
<proteinExistence type="predicted"/>
<feature type="region of interest" description="Disordered" evidence="1">
    <location>
        <begin position="38"/>
        <end position="60"/>
    </location>
</feature>
<keyword evidence="3" id="KW-1185">Reference proteome</keyword>
<feature type="compositionally biased region" description="Low complexity" evidence="1">
    <location>
        <begin position="40"/>
        <end position="52"/>
    </location>
</feature>